<proteinExistence type="predicted"/>
<gene>
    <name evidence="2" type="ORF">M0811_00047</name>
</gene>
<feature type="transmembrane region" description="Helical" evidence="1">
    <location>
        <begin position="88"/>
        <end position="114"/>
    </location>
</feature>
<feature type="transmembrane region" description="Helical" evidence="1">
    <location>
        <begin position="53"/>
        <end position="76"/>
    </location>
</feature>
<evidence type="ECO:0000256" key="1">
    <source>
        <dbReference type="SAM" id="Phobius"/>
    </source>
</evidence>
<dbReference type="Proteomes" id="UP001149090">
    <property type="component" value="Unassembled WGS sequence"/>
</dbReference>
<keyword evidence="1" id="KW-0812">Transmembrane</keyword>
<dbReference type="EMBL" id="JAPDFW010000059">
    <property type="protein sequence ID" value="KAJ5076730.1"/>
    <property type="molecule type" value="Genomic_DNA"/>
</dbReference>
<evidence type="ECO:0000313" key="2">
    <source>
        <dbReference type="EMBL" id="KAJ5076730.1"/>
    </source>
</evidence>
<keyword evidence="3" id="KW-1185">Reference proteome</keyword>
<organism evidence="2 3">
    <name type="scientific">Anaeramoeba ignava</name>
    <name type="common">Anaerobic marine amoeba</name>
    <dbReference type="NCBI Taxonomy" id="1746090"/>
    <lineage>
        <taxon>Eukaryota</taxon>
        <taxon>Metamonada</taxon>
        <taxon>Anaeramoebidae</taxon>
        <taxon>Anaeramoeba</taxon>
    </lineage>
</organism>
<feature type="transmembrane region" description="Helical" evidence="1">
    <location>
        <begin position="155"/>
        <end position="184"/>
    </location>
</feature>
<keyword evidence="1" id="KW-0472">Membrane</keyword>
<sequence>MTNWDHYTPSAEYSGTWELYLGSSLYWGIFIFGLVVLIFAWRFKTKLKDNSIFFFPFASLLMLELFALFRALFVLVNIDWKLFGLAFFFYYTAPMACHFCAFSLFLLFLLGLIYYDPANQRIHRRVRILIHILMVASFITIIIMSAFSTEDNYTLLLYIISFILYAILSIIFLNCWTQVVYLAFAIAKEENNQA</sequence>
<keyword evidence="1" id="KW-1133">Transmembrane helix</keyword>
<reference evidence="2" key="1">
    <citation type="submission" date="2022-10" db="EMBL/GenBank/DDBJ databases">
        <title>Novel sulphate-reducing endosymbionts in the free-living metamonad Anaeramoeba.</title>
        <authorList>
            <person name="Jerlstrom-Hultqvist J."/>
            <person name="Cepicka I."/>
            <person name="Gallot-Lavallee L."/>
            <person name="Salas-Leiva D."/>
            <person name="Curtis B.A."/>
            <person name="Zahonova K."/>
            <person name="Pipaliya S."/>
            <person name="Dacks J."/>
            <person name="Roger A.J."/>
        </authorList>
    </citation>
    <scope>NUCLEOTIDE SEQUENCE</scope>
    <source>
        <strain evidence="2">BMAN</strain>
    </source>
</reference>
<accession>A0A9Q0LT00</accession>
<evidence type="ECO:0000313" key="3">
    <source>
        <dbReference type="Proteomes" id="UP001149090"/>
    </source>
</evidence>
<feature type="transmembrane region" description="Helical" evidence="1">
    <location>
        <begin position="126"/>
        <end position="149"/>
    </location>
</feature>
<name>A0A9Q0LT00_ANAIG</name>
<dbReference type="AlphaFoldDB" id="A0A9Q0LT00"/>
<comment type="caution">
    <text evidence="2">The sequence shown here is derived from an EMBL/GenBank/DDBJ whole genome shotgun (WGS) entry which is preliminary data.</text>
</comment>
<protein>
    <submittedName>
        <fullName evidence="2">Uncharacterized protein</fullName>
    </submittedName>
</protein>
<feature type="transmembrane region" description="Helical" evidence="1">
    <location>
        <begin position="20"/>
        <end position="41"/>
    </location>
</feature>